<dbReference type="OrthoDB" id="7598724at2759"/>
<accession>A0A6J1NS52</accession>
<dbReference type="RefSeq" id="XP_023950540.1">
    <property type="nucleotide sequence ID" value="XM_024094772.1"/>
</dbReference>
<dbReference type="AlphaFoldDB" id="A0A6J1NS52"/>
<evidence type="ECO:0000313" key="4">
    <source>
        <dbReference type="RefSeq" id="XP_023950540.1"/>
    </source>
</evidence>
<feature type="region of interest" description="Disordered" evidence="1">
    <location>
        <begin position="169"/>
        <end position="194"/>
    </location>
</feature>
<dbReference type="GeneID" id="112054845"/>
<organism evidence="2 4">
    <name type="scientific">Bicyclus anynana</name>
    <name type="common">Squinting bush brown butterfly</name>
    <dbReference type="NCBI Taxonomy" id="110368"/>
    <lineage>
        <taxon>Eukaryota</taxon>
        <taxon>Metazoa</taxon>
        <taxon>Ecdysozoa</taxon>
        <taxon>Arthropoda</taxon>
        <taxon>Hexapoda</taxon>
        <taxon>Insecta</taxon>
        <taxon>Pterygota</taxon>
        <taxon>Neoptera</taxon>
        <taxon>Endopterygota</taxon>
        <taxon>Lepidoptera</taxon>
        <taxon>Glossata</taxon>
        <taxon>Ditrysia</taxon>
        <taxon>Papilionoidea</taxon>
        <taxon>Nymphalidae</taxon>
        <taxon>Satyrinae</taxon>
        <taxon>Satyrini</taxon>
        <taxon>Mycalesina</taxon>
        <taxon>Bicyclus</taxon>
    </lineage>
</organism>
<dbReference type="KEGG" id="bany:112054845"/>
<evidence type="ECO:0000313" key="3">
    <source>
        <dbReference type="RefSeq" id="XP_023950531.1"/>
    </source>
</evidence>
<dbReference type="RefSeq" id="XP_023950531.1">
    <property type="nucleotide sequence ID" value="XM_024094763.1"/>
</dbReference>
<evidence type="ECO:0000313" key="2">
    <source>
        <dbReference type="Proteomes" id="UP001652582"/>
    </source>
</evidence>
<proteinExistence type="predicted"/>
<evidence type="ECO:0000256" key="1">
    <source>
        <dbReference type="SAM" id="MobiDB-lite"/>
    </source>
</evidence>
<keyword evidence="2" id="KW-1185">Reference proteome</keyword>
<protein>
    <submittedName>
        <fullName evidence="3 4">Uncharacterized protein LOC112054845</fullName>
    </submittedName>
</protein>
<sequence length="519" mass="60359">MATYRKKLFPPNIETWSDKQCLEISRTEMFPVIVKDLGVQKNIISRFLNFYLGGKVQKGLSPRDLIFAVISIMPISLTSEEFIWTESEYSEDGKLFFLTPDDKLKYEINSVINKRSDDNNENVSIAAEELTEAQDQLDDSHEKKIINIIKVDSNKENVTSDTHNQIKIETKSDAQKDLSSTMDEKSEVKPTLNKKPPGKCEGPLLWYRLKNDQPKNKNSSEEKIYTPADNVAFCIYFNRLLDHWDTDEQARISVKYFFAMAGLYLMRGKVKTCQNLTKYFATKFHSNLPCQVSTTPHKDFVKKSWKCFRENDNKTAIMFAKLVILSFVNSNRLDKYEKTNIIRFAVLSHTAYSEMGIINMFQQLASQTSNSEQFWLLFENMYTEQTAVSWNNVNDFFKKYLCYNGTHHWAGIISSKTFAHLSCSSNYELAVVVAVFIEKLTNNVGVWQSAWVSKGRNLEECKQLGYEIYKKYIEIDKDVEISKRSFYPLFKLILDLDKLEIHDHKPDFEELEIRDDKPD</sequence>
<reference evidence="3 4" key="1">
    <citation type="submission" date="2025-04" db="UniProtKB">
        <authorList>
            <consortium name="RefSeq"/>
        </authorList>
    </citation>
    <scope>IDENTIFICATION</scope>
</reference>
<name>A0A6J1NS52_BICAN</name>
<feature type="compositionally biased region" description="Basic and acidic residues" evidence="1">
    <location>
        <begin position="169"/>
        <end position="188"/>
    </location>
</feature>
<gene>
    <name evidence="3 4" type="primary">LOC112054845</name>
</gene>
<dbReference type="Proteomes" id="UP001652582">
    <property type="component" value="Chromosome 21"/>
</dbReference>